<accession>A0A9N8EQQ9</accession>
<organism evidence="2 3">
    <name type="scientific">Seminavis robusta</name>
    <dbReference type="NCBI Taxonomy" id="568900"/>
    <lineage>
        <taxon>Eukaryota</taxon>
        <taxon>Sar</taxon>
        <taxon>Stramenopiles</taxon>
        <taxon>Ochrophyta</taxon>
        <taxon>Bacillariophyta</taxon>
        <taxon>Bacillariophyceae</taxon>
        <taxon>Bacillariophycidae</taxon>
        <taxon>Naviculales</taxon>
        <taxon>Naviculaceae</taxon>
        <taxon>Seminavis</taxon>
    </lineage>
</organism>
<feature type="compositionally biased region" description="Basic and acidic residues" evidence="1">
    <location>
        <begin position="99"/>
        <end position="109"/>
    </location>
</feature>
<comment type="caution">
    <text evidence="2">The sequence shown here is derived from an EMBL/GenBank/DDBJ whole genome shotgun (WGS) entry which is preliminary data.</text>
</comment>
<proteinExistence type="predicted"/>
<dbReference type="AlphaFoldDB" id="A0A9N8EQQ9"/>
<name>A0A9N8EQQ9_9STRA</name>
<keyword evidence="3" id="KW-1185">Reference proteome</keyword>
<evidence type="ECO:0000256" key="1">
    <source>
        <dbReference type="SAM" id="MobiDB-lite"/>
    </source>
</evidence>
<dbReference type="Proteomes" id="UP001153069">
    <property type="component" value="Unassembled WGS sequence"/>
</dbReference>
<feature type="region of interest" description="Disordered" evidence="1">
    <location>
        <begin position="35"/>
        <end position="126"/>
    </location>
</feature>
<dbReference type="EMBL" id="CAICTM010001682">
    <property type="protein sequence ID" value="CAB9525497.1"/>
    <property type="molecule type" value="Genomic_DNA"/>
</dbReference>
<protein>
    <submittedName>
        <fullName evidence="2">Uncharacterized protein</fullName>
    </submittedName>
</protein>
<reference evidence="2" key="1">
    <citation type="submission" date="2020-06" db="EMBL/GenBank/DDBJ databases">
        <authorList>
            <consortium name="Plant Systems Biology data submission"/>
        </authorList>
    </citation>
    <scope>NUCLEOTIDE SEQUENCE</scope>
    <source>
        <strain evidence="2">D6</strain>
    </source>
</reference>
<evidence type="ECO:0000313" key="3">
    <source>
        <dbReference type="Proteomes" id="UP001153069"/>
    </source>
</evidence>
<evidence type="ECO:0000313" key="2">
    <source>
        <dbReference type="EMBL" id="CAB9525497.1"/>
    </source>
</evidence>
<gene>
    <name evidence="2" type="ORF">SEMRO_1684_G291030.1</name>
</gene>
<sequence>MNLNPPCPLSQFLGQLNLEECSTITFDNARGLPQRCSQSAQKTRLKRPSSGRYSCRWESSAPSAAPVQRVPRSLSPQKPTRRASIEKTPQLPPLSRHLQSPEKPQRRGSFEGNSGFPRKSMTPSAA</sequence>